<comment type="caution">
    <text evidence="3">The sequence shown here is derived from an EMBL/GenBank/DDBJ whole genome shotgun (WGS) entry which is preliminary data.</text>
</comment>
<dbReference type="Proteomes" id="UP000322899">
    <property type="component" value="Unassembled WGS sequence"/>
</dbReference>
<feature type="chain" id="PRO_5036136901" description="DOMON domain-containing protein" evidence="1">
    <location>
        <begin position="19"/>
        <end position="574"/>
    </location>
</feature>
<evidence type="ECO:0008006" key="6">
    <source>
        <dbReference type="Google" id="ProtNLM"/>
    </source>
</evidence>
<accession>A0A5A8EHP5</accession>
<feature type="signal peptide" evidence="1">
    <location>
        <begin position="1"/>
        <end position="18"/>
    </location>
</feature>
<evidence type="ECO:0000313" key="5">
    <source>
        <dbReference type="Proteomes" id="UP000323011"/>
    </source>
</evidence>
<keyword evidence="5" id="KW-1185">Reference proteome</keyword>
<gene>
    <name evidence="3" type="ORF">FNF27_01240</name>
    <name evidence="2" type="ORF">FNF29_00732</name>
</gene>
<dbReference type="AlphaFoldDB" id="A0A5A8EHP5"/>
<dbReference type="Proteomes" id="UP000323011">
    <property type="component" value="Unassembled WGS sequence"/>
</dbReference>
<evidence type="ECO:0000256" key="1">
    <source>
        <dbReference type="SAM" id="SignalP"/>
    </source>
</evidence>
<protein>
    <recommendedName>
        <fullName evidence="6">DOMON domain-containing protein</fullName>
    </recommendedName>
</protein>
<evidence type="ECO:0000313" key="3">
    <source>
        <dbReference type="EMBL" id="KAA0177463.1"/>
    </source>
</evidence>
<sequence length="574" mass="57752">MQHLLAVLACATAAAASSHQIIAGGTAMTSISADTGKMSVEAIASSQAAVSAMLMSVVELDSDGQELSSGTSTQHKVAFSLTGSGAFSLGSITSDASFGVNAQASTSTSIGTLISGASGLSVSNQVLVYQAEGTVQPEGSGGLSVKVSNGTAEMRTTVSGWPWCLLSGGSILNDCILSAGRKAGAFLELEYQFETRKEAMVSADTDLMVAYDIGGGAELVMSKRAKVSGSFVAVADGYPKISASTATTLAVKVRIPKGTASGSVDIMYDPITRVSGGGASDARIIVGGDTSVEITSNGKAKMSSVSGARTAIAARIAGVSEVDASGQPLTDSDSNSHSMEISGSASGTFGLGVIRTDASLSVQSKAVLGSANFLGRASINQDVIVFTEAGTVKPEGEGGLSLSVRGGTLKTTARISNWPWCGSGLGAILTCVAPSRRSLVGSAGRSLAGTAGAYLDLRYQFDTRAMATMASSDATSVTFNLGDKANAVFSKRVKIGSSWTALADGYPRLDADATTASSAMVIVRISKPNNTDAEIMYDPAVDENGSSNSAAGSAVATVAALFVLAATALSARSA</sequence>
<evidence type="ECO:0000313" key="4">
    <source>
        <dbReference type="Proteomes" id="UP000322899"/>
    </source>
</evidence>
<dbReference type="OrthoDB" id="10328523at2759"/>
<evidence type="ECO:0000313" key="2">
    <source>
        <dbReference type="EMBL" id="KAA0156621.1"/>
    </source>
</evidence>
<keyword evidence="1" id="KW-0732">Signal</keyword>
<organism evidence="3 4">
    <name type="scientific">Cafeteria roenbergensis</name>
    <name type="common">Marine flagellate</name>
    <dbReference type="NCBI Taxonomy" id="33653"/>
    <lineage>
        <taxon>Eukaryota</taxon>
        <taxon>Sar</taxon>
        <taxon>Stramenopiles</taxon>
        <taxon>Bigyra</taxon>
        <taxon>Opalozoa</taxon>
        <taxon>Bicosoecida</taxon>
        <taxon>Cafeteriaceae</taxon>
        <taxon>Cafeteria</taxon>
    </lineage>
</organism>
<reference evidence="4 5" key="1">
    <citation type="submission" date="2019-07" db="EMBL/GenBank/DDBJ databases">
        <title>Genomes of Cafeteria roenbergensis.</title>
        <authorList>
            <person name="Fischer M.G."/>
            <person name="Hackl T."/>
            <person name="Roman M."/>
        </authorList>
    </citation>
    <scope>NUCLEOTIDE SEQUENCE [LARGE SCALE GENOMIC DNA]</scope>
    <source>
        <strain evidence="2 5">BVI</strain>
        <strain evidence="3 4">E4-10P</strain>
    </source>
</reference>
<dbReference type="EMBL" id="VLTN01000003">
    <property type="protein sequence ID" value="KAA0156621.1"/>
    <property type="molecule type" value="Genomic_DNA"/>
</dbReference>
<name>A0A5A8EHP5_CAFRO</name>
<dbReference type="EMBL" id="VLTO01000004">
    <property type="protein sequence ID" value="KAA0177463.1"/>
    <property type="molecule type" value="Genomic_DNA"/>
</dbReference>
<proteinExistence type="predicted"/>